<accession>Q01SZ6</accession>
<evidence type="ECO:0000259" key="3">
    <source>
        <dbReference type="Pfam" id="PF05368"/>
    </source>
</evidence>
<comment type="similarity">
    <text evidence="1">Belongs to the NmrA-type oxidoreductase family.</text>
</comment>
<protein>
    <submittedName>
        <fullName evidence="4">NmrA family protein</fullName>
    </submittedName>
</protein>
<dbReference type="InterPro" id="IPR036291">
    <property type="entry name" value="NAD(P)-bd_dom_sf"/>
</dbReference>
<dbReference type="PANTHER" id="PTHR42748:SF7">
    <property type="entry name" value="NMRA LIKE REDOX SENSOR 1-RELATED"/>
    <property type="match status" value="1"/>
</dbReference>
<evidence type="ECO:0000256" key="1">
    <source>
        <dbReference type="ARBA" id="ARBA00006328"/>
    </source>
</evidence>
<sequence>MPANKNKNKVILVTGATGHQGGAVVRHLREKGFTVRALTRDPDQPKARAITGQGVEVVRGDMDDKAVLTRALDEANGVFSVQNSHEAGIEGEIRQGLGVADAAKRSRISHFIYSSVASADQKTGIPHFDSKFRIEEHIRGTGMNFTIVRPVFFMENWLGMREMIENGALNLPLDPATRLQMIAVDDIGGVVAAAFERPGKWQGRTFEVAGDEMSMTELTQAFTLVTGHEVRYVQTPWDEFEQRAGKEITTMYRWFQAAGYHVDIGSVRQEYPGLTTFAKWLNSAWHTAARRAG</sequence>
<dbReference type="CDD" id="cd05251">
    <property type="entry name" value="NmrA_like_SDR_a"/>
    <property type="match status" value="1"/>
</dbReference>
<dbReference type="InterPro" id="IPR008030">
    <property type="entry name" value="NmrA-like"/>
</dbReference>
<dbReference type="HOGENOM" id="CLU_007383_8_4_0"/>
<dbReference type="Gene3D" id="3.40.50.720">
    <property type="entry name" value="NAD(P)-binding Rossmann-like Domain"/>
    <property type="match status" value="1"/>
</dbReference>
<reference evidence="4" key="1">
    <citation type="submission" date="2006-10" db="EMBL/GenBank/DDBJ databases">
        <title>Complete sequence of Solibacter usitatus Ellin6076.</title>
        <authorList>
            <consortium name="US DOE Joint Genome Institute"/>
            <person name="Copeland A."/>
            <person name="Lucas S."/>
            <person name="Lapidus A."/>
            <person name="Barry K."/>
            <person name="Detter J.C."/>
            <person name="Glavina del Rio T."/>
            <person name="Hammon N."/>
            <person name="Israni S."/>
            <person name="Dalin E."/>
            <person name="Tice H."/>
            <person name="Pitluck S."/>
            <person name="Thompson L.S."/>
            <person name="Brettin T."/>
            <person name="Bruce D."/>
            <person name="Han C."/>
            <person name="Tapia R."/>
            <person name="Gilna P."/>
            <person name="Schmutz J."/>
            <person name="Larimer F."/>
            <person name="Land M."/>
            <person name="Hauser L."/>
            <person name="Kyrpides N."/>
            <person name="Mikhailova N."/>
            <person name="Janssen P.H."/>
            <person name="Kuske C.R."/>
            <person name="Richardson P."/>
        </authorList>
    </citation>
    <scope>NUCLEOTIDE SEQUENCE</scope>
    <source>
        <strain evidence="4">Ellin6076</strain>
    </source>
</reference>
<dbReference type="eggNOG" id="COG0702">
    <property type="taxonomic scope" value="Bacteria"/>
</dbReference>
<gene>
    <name evidence="4" type="ordered locus">Acid_6298</name>
</gene>
<dbReference type="Pfam" id="PF05368">
    <property type="entry name" value="NmrA"/>
    <property type="match status" value="1"/>
</dbReference>
<dbReference type="AlphaFoldDB" id="Q01SZ6"/>
<dbReference type="FunCoup" id="Q01SZ6">
    <property type="interactions" value="494"/>
</dbReference>
<name>Q01SZ6_SOLUE</name>
<dbReference type="OrthoDB" id="9794300at2"/>
<proteinExistence type="inferred from homology"/>
<evidence type="ECO:0000256" key="2">
    <source>
        <dbReference type="ARBA" id="ARBA00022857"/>
    </source>
</evidence>
<evidence type="ECO:0000313" key="4">
    <source>
        <dbReference type="EMBL" id="ABJ87224.1"/>
    </source>
</evidence>
<keyword evidence="2" id="KW-0521">NADP</keyword>
<dbReference type="PANTHER" id="PTHR42748">
    <property type="entry name" value="NITROGEN METABOLITE REPRESSION PROTEIN NMRA FAMILY MEMBER"/>
    <property type="match status" value="1"/>
</dbReference>
<organism evidence="4">
    <name type="scientific">Solibacter usitatus (strain Ellin6076)</name>
    <dbReference type="NCBI Taxonomy" id="234267"/>
    <lineage>
        <taxon>Bacteria</taxon>
        <taxon>Pseudomonadati</taxon>
        <taxon>Acidobacteriota</taxon>
        <taxon>Terriglobia</taxon>
        <taxon>Bryobacterales</taxon>
        <taxon>Solibacteraceae</taxon>
        <taxon>Candidatus Solibacter</taxon>
    </lineage>
</organism>
<feature type="domain" description="NmrA-like" evidence="3">
    <location>
        <begin position="8"/>
        <end position="279"/>
    </location>
</feature>
<dbReference type="SUPFAM" id="SSF51735">
    <property type="entry name" value="NAD(P)-binding Rossmann-fold domains"/>
    <property type="match status" value="1"/>
</dbReference>
<dbReference type="EMBL" id="CP000473">
    <property type="protein sequence ID" value="ABJ87224.1"/>
    <property type="molecule type" value="Genomic_DNA"/>
</dbReference>
<dbReference type="Gene3D" id="3.90.25.10">
    <property type="entry name" value="UDP-galactose 4-epimerase, domain 1"/>
    <property type="match status" value="1"/>
</dbReference>
<dbReference type="InterPro" id="IPR051164">
    <property type="entry name" value="NmrA-like_oxidored"/>
</dbReference>
<dbReference type="InParanoid" id="Q01SZ6"/>
<dbReference type="KEGG" id="sus:Acid_6298"/>
<dbReference type="STRING" id="234267.Acid_6298"/>